<dbReference type="RefSeq" id="WP_253476256.1">
    <property type="nucleotide sequence ID" value="NZ_JALJXV010000003.1"/>
</dbReference>
<dbReference type="EMBL" id="JALJXV010000003">
    <property type="protein sequence ID" value="MCP1674324.1"/>
    <property type="molecule type" value="Genomic_DNA"/>
</dbReference>
<evidence type="ECO:0000313" key="2">
    <source>
        <dbReference type="Proteomes" id="UP001205843"/>
    </source>
</evidence>
<keyword evidence="2" id="KW-1185">Reference proteome</keyword>
<proteinExistence type="predicted"/>
<dbReference type="AlphaFoldDB" id="A0AAE3G3E1"/>
<accession>A0AAE3G3E1</accession>
<sequence>MTTATKLMTEGEVLRSTRSVALYLPDPAVYLLAHPRDREALIGLPLLREPLPNAPGQARAAVLYADLAAPRYEIGRAAVAERIGAGEVRRVAGEGDGLQGIFTFARPRQVANGQVRPDAWGLILTERCRVASAEADLLGRVIRRRVVEAERGEAVVHIVARPEVPRHGALLHLPGSVYAERFACLEPAADEGRFAAAFDVAALAQVLIEEVLSAAGQSDRL</sequence>
<organism evidence="1 2">
    <name type="scientific">Natronocella acetinitrilica</name>
    <dbReference type="NCBI Taxonomy" id="414046"/>
    <lineage>
        <taxon>Bacteria</taxon>
        <taxon>Pseudomonadati</taxon>
        <taxon>Pseudomonadota</taxon>
        <taxon>Gammaproteobacteria</taxon>
        <taxon>Chromatiales</taxon>
        <taxon>Ectothiorhodospiraceae</taxon>
        <taxon>Natronocella</taxon>
    </lineage>
</organism>
<dbReference type="Proteomes" id="UP001205843">
    <property type="component" value="Unassembled WGS sequence"/>
</dbReference>
<name>A0AAE3G3E1_9GAMM</name>
<evidence type="ECO:0000313" key="1">
    <source>
        <dbReference type="EMBL" id="MCP1674324.1"/>
    </source>
</evidence>
<protein>
    <submittedName>
        <fullName evidence="1">Uncharacterized protein</fullName>
    </submittedName>
</protein>
<gene>
    <name evidence="1" type="ORF">J2T57_001426</name>
</gene>
<comment type="caution">
    <text evidence="1">The sequence shown here is derived from an EMBL/GenBank/DDBJ whole genome shotgun (WGS) entry which is preliminary data.</text>
</comment>
<reference evidence="1" key="1">
    <citation type="submission" date="2022-03" db="EMBL/GenBank/DDBJ databases">
        <title>Genomic Encyclopedia of Type Strains, Phase III (KMG-III): the genomes of soil and plant-associated and newly described type strains.</title>
        <authorList>
            <person name="Whitman W."/>
        </authorList>
    </citation>
    <scope>NUCLEOTIDE SEQUENCE</scope>
    <source>
        <strain evidence="1">ANL 6-2</strain>
    </source>
</reference>